<dbReference type="OrthoDB" id="5422579at2759"/>
<keyword evidence="2" id="KW-1185">Reference proteome</keyword>
<evidence type="ECO:0008006" key="3">
    <source>
        <dbReference type="Google" id="ProtNLM"/>
    </source>
</evidence>
<dbReference type="EMBL" id="LUKN01002806">
    <property type="protein sequence ID" value="OAQ98571.1"/>
    <property type="molecule type" value="Genomic_DNA"/>
</dbReference>
<organism evidence="1 2">
    <name type="scientific">Cordyceps confragosa</name>
    <name type="common">Lecanicillium lecanii</name>
    <dbReference type="NCBI Taxonomy" id="2714763"/>
    <lineage>
        <taxon>Eukaryota</taxon>
        <taxon>Fungi</taxon>
        <taxon>Dikarya</taxon>
        <taxon>Ascomycota</taxon>
        <taxon>Pezizomycotina</taxon>
        <taxon>Sordariomycetes</taxon>
        <taxon>Hypocreomycetidae</taxon>
        <taxon>Hypocreales</taxon>
        <taxon>Cordycipitaceae</taxon>
        <taxon>Akanthomyces</taxon>
    </lineage>
</organism>
<dbReference type="OMA" id="LEEAIWI"/>
<evidence type="ECO:0000313" key="2">
    <source>
        <dbReference type="Proteomes" id="UP000243081"/>
    </source>
</evidence>
<dbReference type="Proteomes" id="UP000243081">
    <property type="component" value="Unassembled WGS sequence"/>
</dbReference>
<evidence type="ECO:0000313" key="1">
    <source>
        <dbReference type="EMBL" id="OAQ98571.1"/>
    </source>
</evidence>
<sequence>MSPSLATGLAPEIILLVSQNLPGSDIKNLRLTCRFLGSLIRPGLHRVFISSNQRDIAVFRAVAEHETFRAAVTEIVWDDARLSMMEFDEHHLSPCDDSDCLCEEQCANNDNEAPPAYVEACHDNADRLWKRLRGEAHLEHNVGKARKLACQVPFSTSWQCYRGLMQKQKQVIDANLDIEALEYGLRRFPSLKRITITPATHGYLFSPLYETPMIRSFPYGLNYLIPRGWPTALDRYNQTTPRWDVAVARDYYRGFTNTMRLLAEGNHCHVKELVIDTCQQPTGISCEMFGAPNASYDHFCRMLQFPGFRRLDLALHISTAWYSSYASLRGHQLRDALASATDLESMHLYTNAEPNPDAVSLEDGEASMAHFIPLQSILPIAAWQKLRHFGLSRFTVCQSDVIELLKNLPASIRTVELSFLYFLEGRGNYGTLLKKMRAELGWQQRPDLVRPRVSISVHVHRLSDWELSACADRAVQDYLYHAGANPFATSGWDVGELRPMAGVERNILEPGHSRPYVEQERQ</sequence>
<name>A0A179I9K2_CORDF</name>
<gene>
    <name evidence="1" type="ORF">LLEC1_07579</name>
</gene>
<dbReference type="AlphaFoldDB" id="A0A179I9K2"/>
<proteinExistence type="predicted"/>
<accession>A0A179I9K2</accession>
<reference evidence="1 2" key="1">
    <citation type="submission" date="2016-03" db="EMBL/GenBank/DDBJ databases">
        <title>Fine-scale spatial genetic structure of a fungal parasite of coffee scale insects.</title>
        <authorList>
            <person name="Jackson D."/>
            <person name="Zemenick K.A."/>
            <person name="Malloure B."/>
            <person name="Quandt C.A."/>
            <person name="James T.Y."/>
        </authorList>
    </citation>
    <scope>NUCLEOTIDE SEQUENCE [LARGE SCALE GENOMIC DNA]</scope>
    <source>
        <strain evidence="1 2">UM487</strain>
    </source>
</reference>
<comment type="caution">
    <text evidence="1">The sequence shown here is derived from an EMBL/GenBank/DDBJ whole genome shotgun (WGS) entry which is preliminary data.</text>
</comment>
<protein>
    <recommendedName>
        <fullName evidence="3">F-box domain-containing protein</fullName>
    </recommendedName>
</protein>